<feature type="region of interest" description="Disordered" evidence="1">
    <location>
        <begin position="264"/>
        <end position="292"/>
    </location>
</feature>
<evidence type="ECO:0000256" key="1">
    <source>
        <dbReference type="SAM" id="MobiDB-lite"/>
    </source>
</evidence>
<feature type="compositionally biased region" description="Polar residues" evidence="1">
    <location>
        <begin position="681"/>
        <end position="690"/>
    </location>
</feature>
<gene>
    <name evidence="2" type="ORF">HG15A2_14210</name>
</gene>
<name>A0A517MTD6_9BACT</name>
<dbReference type="KEGG" id="amob:HG15A2_14210"/>
<sequence>MSFVDQIEIVEEPEWPEKPSPLFIASAIRSPLDDLVAVLRAGQQQGNYEQTSYQAAYAHLTNTLKRAKPIVSPPQAGYGLVAVFWRFVVQQCKFSENLINSHQGNISEAMFRRDAPLETFQRCIDTAMFFSSQSGPLGPSVDGLLDSDANPIEQLREVGSQWVEDFRDEPVWPSGFMKIELLNKKTQWDKRRNGYRDRAERLVLQAIESSQIRGELYADDGFVMAIAKQLGHGSFAHDDILRSLNSEPTGESVLELADWLAPANTAASDTQENQTETTQSVVSPEHDSQGEPAINPLLIPSLLRNCRRLEAAAQKFRSISVLLVHRTKTGSKAKPYLPEVPKAQGKHMLTVGGGPSWKAKLREDSNGVPLLDSQGQPQIDYPGAQREYYPYGVQFPGSSEVSYSESLAEYWDASNQLGQIVQSLPKTIRKRIWKTWPYGYQSCPIQDLWTNVVFELGFQADNASGLVIGRKTWHLNKRLPLAHWDDSPPASDALGGMFNELIDHVGNPPNFWYAWIENIWQASIVAIDLLSSWLAEIGGHPTNEHSNALQILSAEQQARSEDRARKERESDDRYETIVQPYDAAWNALDGELWSRDAARVVDAVNRLVETGRLAGASQWLAWLPESNEVKQDPMSRGIALAIAGTLVSGGLSRDDAAALITMMGETHPRNNVERLRRERQGNSSSITTRQEPVESIEVPPADPPKETDTQREVILDSLTPAVRSAYASFKFAESKKEQQLEDRPAYDWLKEHGCEDALGLADYSLPAFATYTRYLSKARNALGEQKYSPRAGRESGSSIVREDQI</sequence>
<proteinExistence type="predicted"/>
<evidence type="ECO:0000313" key="2">
    <source>
        <dbReference type="EMBL" id="QDS98148.1"/>
    </source>
</evidence>
<dbReference type="RefSeq" id="WP_145059090.1">
    <property type="nucleotide sequence ID" value="NZ_CP036263.1"/>
</dbReference>
<reference evidence="2 3" key="1">
    <citation type="submission" date="2019-02" db="EMBL/GenBank/DDBJ databases">
        <title>Deep-cultivation of Planctomycetes and their phenomic and genomic characterization uncovers novel biology.</title>
        <authorList>
            <person name="Wiegand S."/>
            <person name="Jogler M."/>
            <person name="Boedeker C."/>
            <person name="Pinto D."/>
            <person name="Vollmers J."/>
            <person name="Rivas-Marin E."/>
            <person name="Kohn T."/>
            <person name="Peeters S.H."/>
            <person name="Heuer A."/>
            <person name="Rast P."/>
            <person name="Oberbeckmann S."/>
            <person name="Bunk B."/>
            <person name="Jeske O."/>
            <person name="Meyerdierks A."/>
            <person name="Storesund J.E."/>
            <person name="Kallscheuer N."/>
            <person name="Luecker S."/>
            <person name="Lage O.M."/>
            <person name="Pohl T."/>
            <person name="Merkel B.J."/>
            <person name="Hornburger P."/>
            <person name="Mueller R.-W."/>
            <person name="Bruemmer F."/>
            <person name="Labrenz M."/>
            <person name="Spormann A.M."/>
            <person name="Op den Camp H."/>
            <person name="Overmann J."/>
            <person name="Amann R."/>
            <person name="Jetten M.S.M."/>
            <person name="Mascher T."/>
            <person name="Medema M.H."/>
            <person name="Devos D.P."/>
            <person name="Kaster A.-K."/>
            <person name="Ovreas L."/>
            <person name="Rohde M."/>
            <person name="Galperin M.Y."/>
            <person name="Jogler C."/>
        </authorList>
    </citation>
    <scope>NUCLEOTIDE SEQUENCE [LARGE SCALE GENOMIC DNA]</scope>
    <source>
        <strain evidence="2 3">HG15A2</strain>
    </source>
</reference>
<feature type="region of interest" description="Disordered" evidence="1">
    <location>
        <begin position="670"/>
        <end position="710"/>
    </location>
</feature>
<dbReference type="AlphaFoldDB" id="A0A517MTD6"/>
<protein>
    <submittedName>
        <fullName evidence="2">Uncharacterized protein</fullName>
    </submittedName>
</protein>
<dbReference type="Proteomes" id="UP000319852">
    <property type="component" value="Chromosome"/>
</dbReference>
<organism evidence="2 3">
    <name type="scientific">Adhaeretor mobilis</name>
    <dbReference type="NCBI Taxonomy" id="1930276"/>
    <lineage>
        <taxon>Bacteria</taxon>
        <taxon>Pseudomonadati</taxon>
        <taxon>Planctomycetota</taxon>
        <taxon>Planctomycetia</taxon>
        <taxon>Pirellulales</taxon>
        <taxon>Lacipirellulaceae</taxon>
        <taxon>Adhaeretor</taxon>
    </lineage>
</organism>
<feature type="compositionally biased region" description="Polar residues" evidence="1">
    <location>
        <begin position="265"/>
        <end position="282"/>
    </location>
</feature>
<feature type="compositionally biased region" description="Basic and acidic residues" evidence="1">
    <location>
        <begin position="670"/>
        <end position="680"/>
    </location>
</feature>
<keyword evidence="3" id="KW-1185">Reference proteome</keyword>
<evidence type="ECO:0000313" key="3">
    <source>
        <dbReference type="Proteomes" id="UP000319852"/>
    </source>
</evidence>
<dbReference type="EMBL" id="CP036263">
    <property type="protein sequence ID" value="QDS98148.1"/>
    <property type="molecule type" value="Genomic_DNA"/>
</dbReference>
<accession>A0A517MTD6</accession>
<feature type="region of interest" description="Disordered" evidence="1">
    <location>
        <begin position="783"/>
        <end position="805"/>
    </location>
</feature>